<dbReference type="InterPro" id="IPR011008">
    <property type="entry name" value="Dimeric_a/b-barrel"/>
</dbReference>
<evidence type="ECO:0000256" key="3">
    <source>
        <dbReference type="ARBA" id="ARBA00023163"/>
    </source>
</evidence>
<dbReference type="InterPro" id="IPR000485">
    <property type="entry name" value="AsnC-type_HTH_dom"/>
</dbReference>
<name>A0A366WY05_9RHOB</name>
<organism evidence="5 6">
    <name type="scientific">Phaeobacter gallaeciensis</name>
    <dbReference type="NCBI Taxonomy" id="60890"/>
    <lineage>
        <taxon>Bacteria</taxon>
        <taxon>Pseudomonadati</taxon>
        <taxon>Pseudomonadota</taxon>
        <taxon>Alphaproteobacteria</taxon>
        <taxon>Rhodobacterales</taxon>
        <taxon>Roseobacteraceae</taxon>
        <taxon>Phaeobacter</taxon>
    </lineage>
</organism>
<dbReference type="GO" id="GO:0005829">
    <property type="term" value="C:cytosol"/>
    <property type="evidence" value="ECO:0007669"/>
    <property type="project" value="TreeGrafter"/>
</dbReference>
<dbReference type="EMBL" id="QOCE01000029">
    <property type="protein sequence ID" value="RBW55558.1"/>
    <property type="molecule type" value="Genomic_DNA"/>
</dbReference>
<dbReference type="SUPFAM" id="SSF46785">
    <property type="entry name" value="Winged helix' DNA-binding domain"/>
    <property type="match status" value="1"/>
</dbReference>
<proteinExistence type="predicted"/>
<gene>
    <name evidence="5" type="ORF">DS909_10645</name>
</gene>
<keyword evidence="1" id="KW-0805">Transcription regulation</keyword>
<dbReference type="Gene3D" id="3.30.70.920">
    <property type="match status" value="1"/>
</dbReference>
<dbReference type="Gene3D" id="1.10.10.10">
    <property type="entry name" value="Winged helix-like DNA-binding domain superfamily/Winged helix DNA-binding domain"/>
    <property type="match status" value="1"/>
</dbReference>
<comment type="caution">
    <text evidence="5">The sequence shown here is derived from an EMBL/GenBank/DDBJ whole genome shotgun (WGS) entry which is preliminary data.</text>
</comment>
<dbReference type="GO" id="GO:0043565">
    <property type="term" value="F:sequence-specific DNA binding"/>
    <property type="evidence" value="ECO:0007669"/>
    <property type="project" value="InterPro"/>
</dbReference>
<sequence>MTLDRTNLHILALLERNARLSSAAIGREVGLSRPAVQERIAKLERDKVITGYRAEIASDADQSVRAVIFVHIAERPCGPALRWLADLRGVQSVVSLAGEYDAVVQVAVASTEELAQLNDTIGAHRLIARSKTQIVLQTL</sequence>
<evidence type="ECO:0000259" key="4">
    <source>
        <dbReference type="PROSITE" id="PS50956"/>
    </source>
</evidence>
<dbReference type="Pfam" id="PF13404">
    <property type="entry name" value="HTH_AsnC-type"/>
    <property type="match status" value="1"/>
</dbReference>
<accession>A0A366WY05</accession>
<protein>
    <submittedName>
        <fullName evidence="5">Lrp/AsnC family transcriptional regulator</fullName>
    </submittedName>
</protein>
<dbReference type="SUPFAM" id="SSF54909">
    <property type="entry name" value="Dimeric alpha+beta barrel"/>
    <property type="match status" value="1"/>
</dbReference>
<dbReference type="InterPro" id="IPR036390">
    <property type="entry name" value="WH_DNA-bd_sf"/>
</dbReference>
<evidence type="ECO:0000256" key="2">
    <source>
        <dbReference type="ARBA" id="ARBA00023125"/>
    </source>
</evidence>
<keyword evidence="2" id="KW-0238">DNA-binding</keyword>
<evidence type="ECO:0000313" key="6">
    <source>
        <dbReference type="Proteomes" id="UP000252706"/>
    </source>
</evidence>
<dbReference type="Pfam" id="PF01037">
    <property type="entry name" value="AsnC_trans_reg"/>
    <property type="match status" value="1"/>
</dbReference>
<evidence type="ECO:0000256" key="1">
    <source>
        <dbReference type="ARBA" id="ARBA00023015"/>
    </source>
</evidence>
<evidence type="ECO:0000313" key="5">
    <source>
        <dbReference type="EMBL" id="RBW55558.1"/>
    </source>
</evidence>
<dbReference type="GO" id="GO:0043200">
    <property type="term" value="P:response to amino acid"/>
    <property type="evidence" value="ECO:0007669"/>
    <property type="project" value="TreeGrafter"/>
</dbReference>
<dbReference type="PANTHER" id="PTHR30154">
    <property type="entry name" value="LEUCINE-RESPONSIVE REGULATORY PROTEIN"/>
    <property type="match status" value="1"/>
</dbReference>
<feature type="domain" description="HTH asnC-type" evidence="4">
    <location>
        <begin position="3"/>
        <end position="91"/>
    </location>
</feature>
<dbReference type="Proteomes" id="UP000252706">
    <property type="component" value="Unassembled WGS sequence"/>
</dbReference>
<dbReference type="PRINTS" id="PR00033">
    <property type="entry name" value="HTHASNC"/>
</dbReference>
<dbReference type="RefSeq" id="WP_113823430.1">
    <property type="nucleotide sequence ID" value="NZ_QOCE01000029.1"/>
</dbReference>
<dbReference type="OrthoDB" id="9809462at2"/>
<dbReference type="InterPro" id="IPR019887">
    <property type="entry name" value="Tscrpt_reg_AsnC/Lrp_C"/>
</dbReference>
<dbReference type="InterPro" id="IPR019888">
    <property type="entry name" value="Tscrpt_reg_AsnC-like"/>
</dbReference>
<dbReference type="PANTHER" id="PTHR30154:SF53">
    <property type="entry name" value="HTH-TYPE TRANSCRIPTIONAL REGULATOR LRPC"/>
    <property type="match status" value="1"/>
</dbReference>
<reference evidence="5 6" key="1">
    <citation type="submission" date="2018-07" db="EMBL/GenBank/DDBJ databases">
        <title>Modular assembly of carbohydrate-degrading microbial communities in the ocean.</title>
        <authorList>
            <person name="Enke T.N."/>
            <person name="Datta M.S."/>
            <person name="Schwartzman J.A."/>
            <person name="Cermak N."/>
            <person name="Schmitz D.A."/>
            <person name="Barrere J."/>
            <person name="Cordero O.X."/>
        </authorList>
    </citation>
    <scope>NUCLEOTIDE SEQUENCE [LARGE SCALE GENOMIC DNA]</scope>
    <source>
        <strain evidence="5 6">C3M10</strain>
    </source>
</reference>
<dbReference type="PROSITE" id="PS50956">
    <property type="entry name" value="HTH_ASNC_2"/>
    <property type="match status" value="1"/>
</dbReference>
<dbReference type="SMART" id="SM00344">
    <property type="entry name" value="HTH_ASNC"/>
    <property type="match status" value="1"/>
</dbReference>
<dbReference type="AlphaFoldDB" id="A0A366WY05"/>
<keyword evidence="3" id="KW-0804">Transcription</keyword>
<dbReference type="InterPro" id="IPR036388">
    <property type="entry name" value="WH-like_DNA-bd_sf"/>
</dbReference>